<protein>
    <submittedName>
        <fullName evidence="2">Mobile element protein</fullName>
    </submittedName>
</protein>
<gene>
    <name evidence="2" type="ORF">MSHOH_1155</name>
</gene>
<reference evidence="2 3" key="1">
    <citation type="submission" date="2014-07" db="EMBL/GenBank/DDBJ databases">
        <title>Methanogenic archaea and the global carbon cycle.</title>
        <authorList>
            <person name="Henriksen J.R."/>
            <person name="Luke J."/>
            <person name="Reinhart S."/>
            <person name="Benedict M.N."/>
            <person name="Youngblut N.D."/>
            <person name="Metcalf M.E."/>
            <person name="Whitaker R.J."/>
            <person name="Metcalf W.W."/>
        </authorList>
    </citation>
    <scope>NUCLEOTIDE SEQUENCE [LARGE SCALE GENOMIC DNA]</scope>
    <source>
        <strain evidence="2 3">HB-1</strain>
    </source>
</reference>
<evidence type="ECO:0000259" key="1">
    <source>
        <dbReference type="Pfam" id="PF01610"/>
    </source>
</evidence>
<proteinExistence type="predicted"/>
<sequence>MIQSISCDMSPAFINGILSEFPNAKITFDKFHVIKIMSEAVDDIRKQEQSSIKELKNSKYLWLKNEGNLSEKQKERFLDLKNQNLKTVRAYNVKLSLQEFWNSKNRKEATQYLKKWYFWATNNRLTPITEAANTVKKHWDGMLNYFDSKINNGILEGINSIVQLQKRNARSFKNVQCFINIIYLKLGKLKFELPT</sequence>
<dbReference type="PANTHER" id="PTHR33498">
    <property type="entry name" value="TRANSPOSASE FOR INSERTION SEQUENCE ELEMENT IS1557"/>
    <property type="match status" value="1"/>
</dbReference>
<dbReference type="Pfam" id="PF01610">
    <property type="entry name" value="DDE_Tnp_ISL3"/>
    <property type="match status" value="1"/>
</dbReference>
<dbReference type="AlphaFoldDB" id="A0A0E3SDS6"/>
<feature type="domain" description="Transposase IS204/IS1001/IS1096/IS1165 DDE" evidence="1">
    <location>
        <begin position="2"/>
        <end position="182"/>
    </location>
</feature>
<dbReference type="Proteomes" id="UP000033101">
    <property type="component" value="Chromosome"/>
</dbReference>
<dbReference type="EMBL" id="CP009516">
    <property type="protein sequence ID" value="AKB77638.1"/>
    <property type="molecule type" value="Genomic_DNA"/>
</dbReference>
<dbReference type="HOGENOM" id="CLU_041900_10_1_2"/>
<name>A0A0E3SDS6_9EURY</name>
<organism evidence="2 3">
    <name type="scientific">Methanosarcina horonobensis HB-1 = JCM 15518</name>
    <dbReference type="NCBI Taxonomy" id="1434110"/>
    <lineage>
        <taxon>Archaea</taxon>
        <taxon>Methanobacteriati</taxon>
        <taxon>Methanobacteriota</taxon>
        <taxon>Stenosarchaea group</taxon>
        <taxon>Methanomicrobia</taxon>
        <taxon>Methanosarcinales</taxon>
        <taxon>Methanosarcinaceae</taxon>
        <taxon>Methanosarcina</taxon>
    </lineage>
</organism>
<dbReference type="KEGG" id="mhor:MSHOH_1155"/>
<dbReference type="InterPro" id="IPR047951">
    <property type="entry name" value="Transpos_ISL3"/>
</dbReference>
<keyword evidence="3" id="KW-1185">Reference proteome</keyword>
<dbReference type="PATRIC" id="fig|1434110.4.peg.1435"/>
<dbReference type="InterPro" id="IPR002560">
    <property type="entry name" value="Transposase_DDE"/>
</dbReference>
<dbReference type="PANTHER" id="PTHR33498:SF1">
    <property type="entry name" value="TRANSPOSASE FOR INSERTION SEQUENCE ELEMENT IS1557"/>
    <property type="match status" value="1"/>
</dbReference>
<accession>A0A0E3SDS6</accession>
<evidence type="ECO:0000313" key="3">
    <source>
        <dbReference type="Proteomes" id="UP000033101"/>
    </source>
</evidence>
<evidence type="ECO:0000313" key="2">
    <source>
        <dbReference type="EMBL" id="AKB77638.1"/>
    </source>
</evidence>